<dbReference type="OrthoDB" id="26569at2759"/>
<dbReference type="Pfam" id="PF01644">
    <property type="entry name" value="Chitin_synth_1"/>
    <property type="match status" value="1"/>
</dbReference>
<evidence type="ECO:0000256" key="9">
    <source>
        <dbReference type="ARBA" id="ARBA00023316"/>
    </source>
</evidence>
<comment type="function">
    <text evidence="12">Polymerizes chitin, a structural polymer of the cell wall and septum, by transferring the sugar moiety of UDP-GlcNAc to the non-reducing end of the growing chitin polymer.</text>
</comment>
<feature type="compositionally biased region" description="Basic and acidic residues" evidence="13">
    <location>
        <begin position="47"/>
        <end position="62"/>
    </location>
</feature>
<dbReference type="PANTHER" id="PTHR22914">
    <property type="entry name" value="CHITIN SYNTHASE"/>
    <property type="match status" value="1"/>
</dbReference>
<proteinExistence type="inferred from homology"/>
<gene>
    <name evidence="15" type="ORF">HYQ45_016668</name>
</gene>
<keyword evidence="6 12" id="KW-0812">Transmembrane</keyword>
<dbReference type="InterPro" id="IPR004835">
    <property type="entry name" value="Chitin_synth"/>
</dbReference>
<evidence type="ECO:0000256" key="7">
    <source>
        <dbReference type="ARBA" id="ARBA00022989"/>
    </source>
</evidence>
<feature type="transmembrane region" description="Helical" evidence="12">
    <location>
        <begin position="523"/>
        <end position="546"/>
    </location>
</feature>
<keyword evidence="3 12" id="KW-1003">Cell membrane</keyword>
<keyword evidence="9 12" id="KW-0961">Cell wall biogenesis/degradation</keyword>
<dbReference type="InterPro" id="IPR013616">
    <property type="entry name" value="Chitin_synth_N"/>
</dbReference>
<dbReference type="GO" id="GO:0004100">
    <property type="term" value="F:chitin synthase activity"/>
    <property type="evidence" value="ECO:0007669"/>
    <property type="project" value="UniProtKB-UniRule"/>
</dbReference>
<dbReference type="EC" id="2.4.1.16" evidence="2 12"/>
<feature type="transmembrane region" description="Helical" evidence="12">
    <location>
        <begin position="704"/>
        <end position="723"/>
    </location>
</feature>
<keyword evidence="8 12" id="KW-0472">Membrane</keyword>
<evidence type="ECO:0000256" key="8">
    <source>
        <dbReference type="ARBA" id="ARBA00023136"/>
    </source>
</evidence>
<organism evidence="15 16">
    <name type="scientific">Verticillium longisporum</name>
    <name type="common">Verticillium dahliae var. longisporum</name>
    <dbReference type="NCBI Taxonomy" id="100787"/>
    <lineage>
        <taxon>Eukaryota</taxon>
        <taxon>Fungi</taxon>
        <taxon>Dikarya</taxon>
        <taxon>Ascomycota</taxon>
        <taxon>Pezizomycotina</taxon>
        <taxon>Sordariomycetes</taxon>
        <taxon>Hypocreomycetidae</taxon>
        <taxon>Glomerellales</taxon>
        <taxon>Plectosphaerellaceae</taxon>
        <taxon>Verticillium</taxon>
    </lineage>
</organism>
<dbReference type="AlphaFoldDB" id="A0A8I2Z6D6"/>
<keyword evidence="4 12" id="KW-0328">Glycosyltransferase</keyword>
<accession>A0A8I2Z6D6</accession>
<reference evidence="15" key="1">
    <citation type="journal article" date="2021" name="Mol. Plant Pathol.">
        <title>A 20-kb lineage-specific genomic region tames virulence in pathogenic amphidiploid Verticillium longisporum.</title>
        <authorList>
            <person name="Harting R."/>
            <person name="Starke J."/>
            <person name="Kusch H."/>
            <person name="Poggeler S."/>
            <person name="Maurus I."/>
            <person name="Schluter R."/>
            <person name="Landesfeind M."/>
            <person name="Bulla I."/>
            <person name="Nowrousian M."/>
            <person name="de Jonge R."/>
            <person name="Stahlhut G."/>
            <person name="Hoff K.J."/>
            <person name="Asshauer K.P."/>
            <person name="Thurmer A."/>
            <person name="Stanke M."/>
            <person name="Daniel R."/>
            <person name="Morgenstern B."/>
            <person name="Thomma B.P.H.J."/>
            <person name="Kronstad J.W."/>
            <person name="Braus-Stromeyer S.A."/>
            <person name="Braus G.H."/>
        </authorList>
    </citation>
    <scope>NUCLEOTIDE SEQUENCE</scope>
    <source>
        <strain evidence="15">Vl32</strain>
    </source>
</reference>
<evidence type="ECO:0000256" key="6">
    <source>
        <dbReference type="ARBA" id="ARBA00022692"/>
    </source>
</evidence>
<evidence type="ECO:0000256" key="10">
    <source>
        <dbReference type="ARBA" id="ARBA00038055"/>
    </source>
</evidence>
<evidence type="ECO:0000256" key="1">
    <source>
        <dbReference type="ARBA" id="ARBA00004651"/>
    </source>
</evidence>
<evidence type="ECO:0000256" key="3">
    <source>
        <dbReference type="ARBA" id="ARBA00022475"/>
    </source>
</evidence>
<dbReference type="Pfam" id="PF08407">
    <property type="entry name" value="Chitin_synth_1N"/>
    <property type="match status" value="1"/>
</dbReference>
<evidence type="ECO:0000256" key="4">
    <source>
        <dbReference type="ARBA" id="ARBA00022676"/>
    </source>
</evidence>
<dbReference type="GO" id="GO:0071555">
    <property type="term" value="P:cell wall organization"/>
    <property type="evidence" value="ECO:0007669"/>
    <property type="project" value="UniProtKB-KW"/>
</dbReference>
<comment type="similarity">
    <text evidence="10">Belongs to the chitin synthase family. Class III subfamily.</text>
</comment>
<keyword evidence="7 12" id="KW-1133">Transmembrane helix</keyword>
<evidence type="ECO:0000256" key="11">
    <source>
        <dbReference type="ARBA" id="ARBA00049510"/>
    </source>
</evidence>
<keyword evidence="5 12" id="KW-0808">Transferase</keyword>
<evidence type="ECO:0000313" key="15">
    <source>
        <dbReference type="EMBL" id="KAG7114310.1"/>
    </source>
</evidence>
<dbReference type="PANTHER" id="PTHR22914:SF11">
    <property type="entry name" value="CHITIN SYNTHASE B"/>
    <property type="match status" value="1"/>
</dbReference>
<feature type="region of interest" description="Disordered" evidence="13">
    <location>
        <begin position="1"/>
        <end position="141"/>
    </location>
</feature>
<feature type="domain" description="Chitin synthase N-terminal" evidence="14">
    <location>
        <begin position="146"/>
        <end position="218"/>
    </location>
</feature>
<evidence type="ECO:0000259" key="14">
    <source>
        <dbReference type="Pfam" id="PF08407"/>
    </source>
</evidence>
<dbReference type="EMBL" id="JAEMWZ010000508">
    <property type="protein sequence ID" value="KAG7114310.1"/>
    <property type="molecule type" value="Genomic_DNA"/>
</dbReference>
<comment type="subcellular location">
    <subcellularLocation>
        <location evidence="1 12">Cell membrane</location>
        <topology evidence="1 12">Multi-pass membrane protein</topology>
    </subcellularLocation>
</comment>
<protein>
    <recommendedName>
        <fullName evidence="2 12">Chitin synthase</fullName>
        <ecNumber evidence="2 12">2.4.1.16</ecNumber>
    </recommendedName>
</protein>
<feature type="transmembrane region" description="Helical" evidence="12">
    <location>
        <begin position="575"/>
        <end position="597"/>
    </location>
</feature>
<evidence type="ECO:0000256" key="2">
    <source>
        <dbReference type="ARBA" id="ARBA00012543"/>
    </source>
</evidence>
<comment type="catalytic activity">
    <reaction evidence="11">
        <text>[(1-&gt;4)-N-acetyl-beta-D-glucosaminyl](n) + UDP-N-acetyl-alpha-D-glucosamine = [(1-&gt;4)-N-acetyl-beta-D-glucosaminyl](n+1) + UDP + H(+)</text>
        <dbReference type="Rhea" id="RHEA:16637"/>
        <dbReference type="Rhea" id="RHEA-COMP:9593"/>
        <dbReference type="Rhea" id="RHEA-COMP:9595"/>
        <dbReference type="ChEBI" id="CHEBI:15378"/>
        <dbReference type="ChEBI" id="CHEBI:17029"/>
        <dbReference type="ChEBI" id="CHEBI:57705"/>
        <dbReference type="ChEBI" id="CHEBI:58223"/>
        <dbReference type="EC" id="2.4.1.16"/>
    </reaction>
    <physiologicalReaction direction="left-to-right" evidence="11">
        <dbReference type="Rhea" id="RHEA:16638"/>
    </physiologicalReaction>
</comment>
<evidence type="ECO:0000256" key="5">
    <source>
        <dbReference type="ARBA" id="ARBA00022679"/>
    </source>
</evidence>
<feature type="transmembrane region" description="Helical" evidence="12">
    <location>
        <begin position="609"/>
        <end position="627"/>
    </location>
</feature>
<dbReference type="GO" id="GO:0006031">
    <property type="term" value="P:chitin biosynthetic process"/>
    <property type="evidence" value="ECO:0007669"/>
    <property type="project" value="UniProtKB-UniRule"/>
</dbReference>
<comment type="caution">
    <text evidence="15">The sequence shown here is derived from an EMBL/GenBank/DDBJ whole genome shotgun (WGS) entry which is preliminary data.</text>
</comment>
<dbReference type="GO" id="GO:0030428">
    <property type="term" value="C:cell septum"/>
    <property type="evidence" value="ECO:0007669"/>
    <property type="project" value="TreeGrafter"/>
</dbReference>
<sequence>MAYRGGGPNDYEGHDLQDLPPGSGNGSRYHLPPQDEGVDDVGQSLLRDPHARGTSPYEHHLGAQEPPARPVSAYSLTESYAPGAGSRTPAPPPDNFGVGTGYSQELDPQNGGFGYGRPASTVDTDESWVRRQQPGAQTGGLKRYATRKIKLQQGSVLSIDYPVPSAIKNAVQPKYRDVEGGSEEFMKMRYTAATCDPNDFTLKNGYDLRPRMYNRHTEVLIAITYYNEDKNLLSRTLHGVMQNIRDIVNLKKSTFWNKGGPAWQKIVVCLVFDGIEKADKNVLDVLATVGIYQDGVVKKDVDGKETIAHIFEYTSQLSVTPNQQLIRPVDDGPSTLPPVQFIFCLKGKNSKKINSHRWLFNAFGRILNPEICILLDAGTKPSPRSLLALWEGFYNDKDLGGACGEIHAMLGKGGKKLLNPLVAVQNFEYKISNILDKPLESSFGYVSVLPGAFSAYRFRAIMGRPLEQYFHGDHTLSKILGKKGIDGMNIFKKNMFLAEDRILCFELFVLALGNRPKGSKFTYIASFIVFGFIQTYILVLSGYLVARAFNTPIGEQISLESGKAFVDSFFGGDNAAGVILVALVTIYGLNFIASFMYLDPWHMFHSFPYYLVLMSTYINILMVYAFNNWHDVSWGTKGSDKAEALPSAHISKGEKGEEAVVEEIDKPQEDIDSQFEQTVRRALEPFKEVEEVEKRDVEDSYKSFRTGLVVSWLFSNAALIVFITTDDFNAFGFSNDPNGRSAAFFSFLLYSTAVLALVRFTGFLWFLGKTGIMCCIARR</sequence>
<evidence type="ECO:0000313" key="16">
    <source>
        <dbReference type="Proteomes" id="UP000689129"/>
    </source>
</evidence>
<evidence type="ECO:0000256" key="12">
    <source>
        <dbReference type="RuleBase" id="RU366040"/>
    </source>
</evidence>
<dbReference type="Proteomes" id="UP000689129">
    <property type="component" value="Unassembled WGS sequence"/>
</dbReference>
<feature type="transmembrane region" description="Helical" evidence="12">
    <location>
        <begin position="743"/>
        <end position="768"/>
    </location>
</feature>
<evidence type="ECO:0000256" key="13">
    <source>
        <dbReference type="SAM" id="MobiDB-lite"/>
    </source>
</evidence>
<dbReference type="GO" id="GO:0005886">
    <property type="term" value="C:plasma membrane"/>
    <property type="evidence" value="ECO:0007669"/>
    <property type="project" value="UniProtKB-SubCell"/>
</dbReference>
<name>A0A8I2Z6D6_VERLO</name>